<protein>
    <recommendedName>
        <fullName evidence="6">Leucine-rich repeat-containing N-terminal plant-type domain-containing protein</fullName>
    </recommendedName>
</protein>
<evidence type="ECO:0000313" key="5">
    <source>
        <dbReference type="Proteomes" id="UP000030745"/>
    </source>
</evidence>
<dbReference type="PANTHER" id="PTHR45712:SF22">
    <property type="entry name" value="INSULIN-LIKE GROWTH FACTOR-BINDING PROTEIN COMPLEX ACID LABILE SUBUNIT"/>
    <property type="match status" value="1"/>
</dbReference>
<feature type="transmembrane region" description="Helical" evidence="3">
    <location>
        <begin position="332"/>
        <end position="358"/>
    </location>
</feature>
<dbReference type="RefSeq" id="XP_012204383.1">
    <property type="nucleotide sequence ID" value="XM_012348993.1"/>
</dbReference>
<gene>
    <name evidence="4" type="ORF">SPRG_09567</name>
</gene>
<keyword evidence="1" id="KW-0433">Leucine-rich repeat</keyword>
<accession>A0A067C316</accession>
<evidence type="ECO:0000313" key="4">
    <source>
        <dbReference type="EMBL" id="KDO24923.1"/>
    </source>
</evidence>
<dbReference type="AlphaFoldDB" id="A0A067C316"/>
<feature type="transmembrane region" description="Helical" evidence="3">
    <location>
        <begin position="187"/>
        <end position="206"/>
    </location>
</feature>
<keyword evidence="5" id="KW-1185">Reference proteome</keyword>
<feature type="transmembrane region" description="Helical" evidence="3">
    <location>
        <begin position="218"/>
        <end position="241"/>
    </location>
</feature>
<dbReference type="Proteomes" id="UP000030745">
    <property type="component" value="Unassembled WGS sequence"/>
</dbReference>
<keyword evidence="3" id="KW-1133">Transmembrane helix</keyword>
<keyword evidence="3" id="KW-0472">Membrane</keyword>
<dbReference type="PANTHER" id="PTHR45712">
    <property type="entry name" value="AGAP008170-PA"/>
    <property type="match status" value="1"/>
</dbReference>
<dbReference type="InterPro" id="IPR032675">
    <property type="entry name" value="LRR_dom_sf"/>
</dbReference>
<keyword evidence="3" id="KW-0812">Transmembrane</keyword>
<evidence type="ECO:0000256" key="2">
    <source>
        <dbReference type="ARBA" id="ARBA00022737"/>
    </source>
</evidence>
<dbReference type="KEGG" id="spar:SPRG_09567"/>
<evidence type="ECO:0008006" key="6">
    <source>
        <dbReference type="Google" id="ProtNLM"/>
    </source>
</evidence>
<dbReference type="Gene3D" id="3.80.10.10">
    <property type="entry name" value="Ribonuclease Inhibitor"/>
    <property type="match status" value="1"/>
</dbReference>
<dbReference type="SUPFAM" id="SSF52058">
    <property type="entry name" value="L domain-like"/>
    <property type="match status" value="1"/>
</dbReference>
<keyword evidence="2" id="KW-0677">Repeat</keyword>
<dbReference type="STRING" id="695850.A0A067C316"/>
<evidence type="ECO:0000256" key="1">
    <source>
        <dbReference type="ARBA" id="ARBA00022614"/>
    </source>
</evidence>
<dbReference type="EMBL" id="KK583237">
    <property type="protein sequence ID" value="KDO24923.1"/>
    <property type="molecule type" value="Genomic_DNA"/>
</dbReference>
<sequence>MRPLVARVFSVRFEKVKTWRATEHRLPARAFFSLWLLVALLHALFAAHLFFLAYCHHYITSDLYSYERRTLGLPPDLTASMVACILVGALFCEGLVSMVRYRQLEKRIERLVLVRDSSKRRADTGALSMSLCFRRLGELWTTYAAHFSSQGELFAWGYEVQRTLSLALQSLEVVAISKQSTSSALTLAYAMCIGLSGMLTPLLFLAKLPRVVEHTAAALVPALLTMILVCLLPWIGVSPYVRYFSLSIQDKNDALYDDVWFYNAILMGRKLFLISGAETITRLLPCLCVWWSLRDVEYTLCMAYDSRLRDVAPPSRPPTPHRKRTRFHGVAVWRYSIAVSRVVSVTWGATVVAMSLIYSSWNGLRASCTHGCLTAVNPWFTLECRCVVQVVSCAARGISQAAVPAALRALHPSTLQLLIIAHCPDLEVPNLARFPQLFGLEIYNSTIVEWPDPIMADVFTALSYIVLVYTNVSTVPRAIVHKHLPPTLTDVEIIVSGISEIDEATVAAWTNLNSLLIEQGQLRSVPASFRELTLLGGLSLFGNNISELPAYTLGALSSLTTLNLAQNPHLESVPDDVNQANLGWMLDLFLENTGVAAWSPTAFGPSTNVYMSGTPYCTVAATEPACHPSTYDGSYRFGIMARQFD</sequence>
<feature type="transmembrane region" description="Helical" evidence="3">
    <location>
        <begin position="79"/>
        <end position="101"/>
    </location>
</feature>
<dbReference type="VEuPathDB" id="FungiDB:SPRG_09567"/>
<dbReference type="InterPro" id="IPR050333">
    <property type="entry name" value="SLRP"/>
</dbReference>
<dbReference type="GeneID" id="24131724"/>
<proteinExistence type="predicted"/>
<reference evidence="4 5" key="1">
    <citation type="journal article" date="2013" name="PLoS Genet.">
        <title>Distinctive expansion of potential virulence genes in the genome of the oomycete fish pathogen Saprolegnia parasitica.</title>
        <authorList>
            <person name="Jiang R.H."/>
            <person name="de Bruijn I."/>
            <person name="Haas B.J."/>
            <person name="Belmonte R."/>
            <person name="Lobach L."/>
            <person name="Christie J."/>
            <person name="van den Ackerveken G."/>
            <person name="Bottin A."/>
            <person name="Bulone V."/>
            <person name="Diaz-Moreno S.M."/>
            <person name="Dumas B."/>
            <person name="Fan L."/>
            <person name="Gaulin E."/>
            <person name="Govers F."/>
            <person name="Grenville-Briggs L.J."/>
            <person name="Horner N.R."/>
            <person name="Levin J.Z."/>
            <person name="Mammella M."/>
            <person name="Meijer H.J."/>
            <person name="Morris P."/>
            <person name="Nusbaum C."/>
            <person name="Oome S."/>
            <person name="Phillips A.J."/>
            <person name="van Rooyen D."/>
            <person name="Rzeszutek E."/>
            <person name="Saraiva M."/>
            <person name="Secombes C.J."/>
            <person name="Seidl M.F."/>
            <person name="Snel B."/>
            <person name="Stassen J.H."/>
            <person name="Sykes S."/>
            <person name="Tripathy S."/>
            <person name="van den Berg H."/>
            <person name="Vega-Arreguin J.C."/>
            <person name="Wawra S."/>
            <person name="Young S.K."/>
            <person name="Zeng Q."/>
            <person name="Dieguez-Uribeondo J."/>
            <person name="Russ C."/>
            <person name="Tyler B.M."/>
            <person name="van West P."/>
        </authorList>
    </citation>
    <scope>NUCLEOTIDE SEQUENCE [LARGE SCALE GENOMIC DNA]</scope>
    <source>
        <strain evidence="4 5">CBS 223.65</strain>
    </source>
</reference>
<feature type="transmembrane region" description="Helical" evidence="3">
    <location>
        <begin position="34"/>
        <end position="59"/>
    </location>
</feature>
<organism evidence="4 5">
    <name type="scientific">Saprolegnia parasitica (strain CBS 223.65)</name>
    <dbReference type="NCBI Taxonomy" id="695850"/>
    <lineage>
        <taxon>Eukaryota</taxon>
        <taxon>Sar</taxon>
        <taxon>Stramenopiles</taxon>
        <taxon>Oomycota</taxon>
        <taxon>Saprolegniomycetes</taxon>
        <taxon>Saprolegniales</taxon>
        <taxon>Saprolegniaceae</taxon>
        <taxon>Saprolegnia</taxon>
    </lineage>
</organism>
<dbReference type="OrthoDB" id="70344at2759"/>
<evidence type="ECO:0000256" key="3">
    <source>
        <dbReference type="SAM" id="Phobius"/>
    </source>
</evidence>
<name>A0A067C316_SAPPC</name>